<dbReference type="Proteomes" id="UP000231134">
    <property type="component" value="Unassembled WGS sequence"/>
</dbReference>
<dbReference type="RefSeq" id="WP_100424359.1">
    <property type="nucleotide sequence ID" value="NZ_JAQXKX010000009.1"/>
</dbReference>
<reference evidence="2 3" key="1">
    <citation type="submission" date="2017-11" db="EMBL/GenBank/DDBJ databases">
        <title>Animal gut microbial communities from fecal samples from Wisconsin, USA.</title>
        <authorList>
            <person name="Neumann A."/>
        </authorList>
    </citation>
    <scope>NUCLEOTIDE SEQUENCE [LARGE SCALE GENOMIC DNA]</scope>
    <source>
        <strain evidence="2 3">UWS3</strain>
    </source>
</reference>
<comment type="caution">
    <text evidence="2">The sequence shown here is derived from an EMBL/GenBank/DDBJ whole genome shotgun (WGS) entry which is preliminary data.</text>
</comment>
<name>A0A2M9A3F7_9BACT</name>
<feature type="signal peptide" evidence="1">
    <location>
        <begin position="1"/>
        <end position="23"/>
    </location>
</feature>
<proteinExistence type="predicted"/>
<keyword evidence="1" id="KW-0732">Signal</keyword>
<organism evidence="2 3">
    <name type="scientific">Hallerella succinigenes</name>
    <dbReference type="NCBI Taxonomy" id="1896222"/>
    <lineage>
        <taxon>Bacteria</taxon>
        <taxon>Pseudomonadati</taxon>
        <taxon>Fibrobacterota</taxon>
        <taxon>Fibrobacteria</taxon>
        <taxon>Fibrobacterales</taxon>
        <taxon>Fibrobacteraceae</taxon>
        <taxon>Hallerella</taxon>
    </lineage>
</organism>
<evidence type="ECO:0000313" key="3">
    <source>
        <dbReference type="Proteomes" id="UP000231134"/>
    </source>
</evidence>
<sequence>MNLSRLCKRVGLGALLLGSSVFADIFDMNGLYRLQYGPNLSYNISANTPFVWGQWLNQATGTISFNWIEPLYELPYGNVLDEDAAFLRVSAEIELSPFYGGFRVGLGGRPFAMNPQIEARFLYEHYTYFNSNVEITLASSAENGNIADSWNADWITDRVYSDEATVDFMQNFAFYFDLEYAFGEDAILGIGTHFTLVDISTPFEGKSYDYRRNIPVFSRDYIIDLIAYTYIPLTKNWAVAGYLNQYNTGNSRSSRNTYLKEPLSYTISLLGPSLRWGDNKESKLTLLGGFWLREKKRFYSGDLSQQFLVHLQFQRNFNFAIQPVPKH</sequence>
<evidence type="ECO:0000256" key="1">
    <source>
        <dbReference type="SAM" id="SignalP"/>
    </source>
</evidence>
<dbReference type="OrthoDB" id="9770422at2"/>
<evidence type="ECO:0000313" key="2">
    <source>
        <dbReference type="EMBL" id="PJJ40250.1"/>
    </source>
</evidence>
<keyword evidence="3" id="KW-1185">Reference proteome</keyword>
<dbReference type="AlphaFoldDB" id="A0A2M9A3F7"/>
<feature type="chain" id="PRO_5014657154" evidence="1">
    <location>
        <begin position="24"/>
        <end position="327"/>
    </location>
</feature>
<protein>
    <submittedName>
        <fullName evidence="2">Uncharacterized protein</fullName>
    </submittedName>
</protein>
<gene>
    <name evidence="2" type="ORF">BGX16_0163</name>
</gene>
<dbReference type="EMBL" id="PGEX01000001">
    <property type="protein sequence ID" value="PJJ40250.1"/>
    <property type="molecule type" value="Genomic_DNA"/>
</dbReference>
<accession>A0A2M9A3F7</accession>